<dbReference type="PANTHER" id="PTHR37813:SF1">
    <property type="entry name" value="FELS-2 PROPHAGE PROTEIN"/>
    <property type="match status" value="1"/>
</dbReference>
<evidence type="ECO:0000313" key="5">
    <source>
        <dbReference type="EMBL" id="RJT16034.1"/>
    </source>
</evidence>
<proteinExistence type="predicted"/>
<feature type="transmembrane region" description="Helical" evidence="3">
    <location>
        <begin position="588"/>
        <end position="609"/>
    </location>
</feature>
<evidence type="ECO:0000256" key="1">
    <source>
        <dbReference type="ARBA" id="ARBA00022612"/>
    </source>
</evidence>
<keyword evidence="3" id="KW-1133">Transmembrane helix</keyword>
<keyword evidence="2" id="KW-0175">Coiled coil</keyword>
<comment type="caution">
    <text evidence="5">The sequence shown here is derived from an EMBL/GenBank/DDBJ whole genome shotgun (WGS) entry which is preliminary data.</text>
</comment>
<dbReference type="EMBL" id="RAHG01000001">
    <property type="protein sequence ID" value="RJT16034.1"/>
    <property type="molecule type" value="Genomic_DNA"/>
</dbReference>
<keyword evidence="3" id="KW-0812">Transmembrane</keyword>
<dbReference type="Proteomes" id="UP000284119">
    <property type="component" value="Unassembled WGS sequence"/>
</dbReference>
<evidence type="ECO:0000313" key="6">
    <source>
        <dbReference type="Proteomes" id="UP000284119"/>
    </source>
</evidence>
<keyword evidence="3" id="KW-0472">Membrane</keyword>
<feature type="transmembrane region" description="Helical" evidence="3">
    <location>
        <begin position="537"/>
        <end position="558"/>
    </location>
</feature>
<evidence type="ECO:0000259" key="4">
    <source>
        <dbReference type="Pfam" id="PF10145"/>
    </source>
</evidence>
<name>A0ABX9P5Y1_9GAMM</name>
<dbReference type="NCBIfam" id="TIGR01760">
    <property type="entry name" value="tape_meas_TP901"/>
    <property type="match status" value="1"/>
</dbReference>
<gene>
    <name evidence="5" type="ORF">D5396_02650</name>
</gene>
<keyword evidence="6" id="KW-1185">Reference proteome</keyword>
<dbReference type="PANTHER" id="PTHR37813">
    <property type="entry name" value="FELS-2 PROPHAGE PROTEIN"/>
    <property type="match status" value="1"/>
</dbReference>
<dbReference type="Pfam" id="PF10145">
    <property type="entry name" value="PhageMin_Tail"/>
    <property type="match status" value="1"/>
</dbReference>
<evidence type="ECO:0000256" key="2">
    <source>
        <dbReference type="SAM" id="Coils"/>
    </source>
</evidence>
<feature type="coiled-coil region" evidence="2">
    <location>
        <begin position="27"/>
        <end position="172"/>
    </location>
</feature>
<protein>
    <submittedName>
        <fullName evidence="5">Phage tail tape measure protein</fullName>
    </submittedName>
</protein>
<reference evidence="5 6" key="1">
    <citation type="submission" date="2018-09" db="EMBL/GenBank/DDBJ databases">
        <authorList>
            <person name="Le Fleche-Mateos A."/>
        </authorList>
    </citation>
    <scope>NUCLEOTIDE SEQUENCE [LARGE SCALE GENOMIC DNA]</scope>
    <source>
        <strain evidence="5 6">DSM 30078</strain>
    </source>
</reference>
<dbReference type="InterPro" id="IPR010090">
    <property type="entry name" value="Phage_tape_meas"/>
</dbReference>
<feature type="domain" description="Phage tail tape measure protein" evidence="4">
    <location>
        <begin position="238"/>
        <end position="439"/>
    </location>
</feature>
<organism evidence="5 6">
    <name type="scientific">Rahnella inusitata</name>
    <dbReference type="NCBI Taxonomy" id="58169"/>
    <lineage>
        <taxon>Bacteria</taxon>
        <taxon>Pseudomonadati</taxon>
        <taxon>Pseudomonadota</taxon>
        <taxon>Gammaproteobacteria</taxon>
        <taxon>Enterobacterales</taxon>
        <taxon>Yersiniaceae</taxon>
        <taxon>Rahnella</taxon>
    </lineage>
</organism>
<evidence type="ECO:0000256" key="3">
    <source>
        <dbReference type="SAM" id="Phobius"/>
    </source>
</evidence>
<dbReference type="RefSeq" id="WP_112168784.1">
    <property type="nucleotide sequence ID" value="NZ_JYDE01000037.1"/>
</dbReference>
<accession>A0ABX9P5Y1</accession>
<sequence length="864" mass="91993">MSNLRLQVLLNAVDRASRPFRSVEKASKALSGNIRNTQDTLRKLNAQASQIDGFRKASAQLAVTRASLKKAKEEASRLSQAFANTANPTAKQTRLMEAAKRAASELQAKENSLRNSVQRQRSALESAGISTRNLAAEQRRLRASSQEANATLARQREELARLNRQQQRQANSRRRFETTQRVGNSIRNNGAVTMGVGSAALYAEGRFMAPGISFDKEMSGTQAILGLDKTDKKLAAIRQQARDIGGSTAFSPMDVARTQGVLARSGYNADSILSSTESTVNLSLASGIDIADAADIVTNMQSAFNIPMDQIKRVSDVMTKGFTSSNTNLIELGEAMKYVAPIAQAAGASIEDTTAMLGVLADNGIKGSMAGTGASAMFSRLQAPTGQSPAALKELGISTRDKKGNMLPVQKILTDINASFKRNKLGTAQQAEYLKVIFGEEAMKGAVKLVEAAGNGRLTEKKTALENSQGSAASVAKVQTDNLDGDLKNMQSAFEDLQIETFDKQDSSLRKLTQSATDWLGNVGKWVKANPKLTGTIVKSALAVTSLVVGLGVLGVVVGPVVKGLGYIGMALKGVGTALLWMGRAAMANPLLAVVALIAMAAIYIWANWSTLEPKFKKMWDAIAAWTTEGWATITDWLTGTWNSIVAGVQGLSDKFAAVWTGIKDGAKAGFVAYINFLKSFGQKIFDVVKSLPAKFQEAGSSMITALMDGIAAKWQALKDKLSSMTDFLPDWMKSDGDKTISVSVSNGLPKPAEGLSSPAQFYGTGGEAYGYAGMFDKGGDIAAGEVGIVGENGAELVRGPVSVTGRRDTAALMRNQAPAAAPTFNVYAAPGQSAKDVAAEAMRLFEDYMRRQRSAARSSMNYG</sequence>
<keyword evidence="1" id="KW-1188">Viral release from host cell</keyword>